<proteinExistence type="predicted"/>
<accession>A0AB39R8L2</accession>
<geneLocation type="plasmid" evidence="3">
    <name>unnamed1</name>
</geneLocation>
<dbReference type="PROSITE" id="PS50943">
    <property type="entry name" value="HTH_CROC1"/>
    <property type="match status" value="1"/>
</dbReference>
<reference evidence="3" key="1">
    <citation type="submission" date="2024-07" db="EMBL/GenBank/DDBJ databases">
        <authorList>
            <person name="Yu S.T."/>
        </authorList>
    </citation>
    <scope>NUCLEOTIDE SEQUENCE</scope>
    <source>
        <strain evidence="3">R39</strain>
        <plasmid evidence="3">unnamed1</plasmid>
    </source>
</reference>
<name>A0AB39R8L2_9ACTN</name>
<dbReference type="AlphaFoldDB" id="A0AB39R8L2"/>
<dbReference type="Pfam" id="PF01381">
    <property type="entry name" value="HTH_3"/>
    <property type="match status" value="1"/>
</dbReference>
<dbReference type="RefSeq" id="WP_369228543.1">
    <property type="nucleotide sequence ID" value="NZ_CP163442.1"/>
</dbReference>
<dbReference type="InterPro" id="IPR001387">
    <property type="entry name" value="Cro/C1-type_HTH"/>
</dbReference>
<dbReference type="Gene3D" id="1.10.260.40">
    <property type="entry name" value="lambda repressor-like DNA-binding domains"/>
    <property type="match status" value="1"/>
</dbReference>
<organism evidence="3">
    <name type="scientific">Streptomyces sp. R39</name>
    <dbReference type="NCBI Taxonomy" id="3238631"/>
    <lineage>
        <taxon>Bacteria</taxon>
        <taxon>Bacillati</taxon>
        <taxon>Actinomycetota</taxon>
        <taxon>Actinomycetes</taxon>
        <taxon>Kitasatosporales</taxon>
        <taxon>Streptomycetaceae</taxon>
        <taxon>Streptomyces</taxon>
    </lineage>
</organism>
<feature type="region of interest" description="Disordered" evidence="1">
    <location>
        <begin position="183"/>
        <end position="205"/>
    </location>
</feature>
<dbReference type="GO" id="GO:0003677">
    <property type="term" value="F:DNA binding"/>
    <property type="evidence" value="ECO:0007669"/>
    <property type="project" value="InterPro"/>
</dbReference>
<dbReference type="EMBL" id="CP163442">
    <property type="protein sequence ID" value="XDQ50018.1"/>
    <property type="molecule type" value="Genomic_DNA"/>
</dbReference>
<feature type="domain" description="HTH cro/C1-type" evidence="2">
    <location>
        <begin position="84"/>
        <end position="128"/>
    </location>
</feature>
<dbReference type="CDD" id="cd00093">
    <property type="entry name" value="HTH_XRE"/>
    <property type="match status" value="1"/>
</dbReference>
<keyword evidence="3" id="KW-0614">Plasmid</keyword>
<dbReference type="SUPFAM" id="SSF47413">
    <property type="entry name" value="lambda repressor-like DNA-binding domains"/>
    <property type="match status" value="1"/>
</dbReference>
<evidence type="ECO:0000259" key="2">
    <source>
        <dbReference type="PROSITE" id="PS50943"/>
    </source>
</evidence>
<gene>
    <name evidence="3" type="ORF">AB5J52_48745</name>
</gene>
<dbReference type="InterPro" id="IPR010982">
    <property type="entry name" value="Lambda_DNA-bd_dom_sf"/>
</dbReference>
<evidence type="ECO:0000256" key="1">
    <source>
        <dbReference type="SAM" id="MobiDB-lite"/>
    </source>
</evidence>
<sequence>MAEDDDPYARLAGSLERIRRAAGTSDLARVLRAEDLSSETGIPAEVVQRLLTGGRAEETSVADRVRQRLDFLRTTRLRDDGKPYSQDQLADVAGVTRQTFGDWLKKGMPSLESADRLRRFFNLPPGFFFADDAEALNEALQPHLRNLESSSDPLASLRTPEILRLAARGMLSADGVQAMARWAESVTRPQTDQGSDGADEMRHSS</sequence>
<protein>
    <submittedName>
        <fullName evidence="3">Helix-turn-helix transcriptional regulator</fullName>
    </submittedName>
</protein>
<evidence type="ECO:0000313" key="3">
    <source>
        <dbReference type="EMBL" id="XDQ50018.1"/>
    </source>
</evidence>